<comment type="caution">
    <text evidence="3">The sequence shown here is derived from an EMBL/GenBank/DDBJ whole genome shotgun (WGS) entry which is preliminary data.</text>
</comment>
<feature type="domain" description="DUF7702" evidence="2">
    <location>
        <begin position="4"/>
        <end position="102"/>
    </location>
</feature>
<sequence>MALDETTTLSIVELAIYTTLVPFTFYLFFKHGLRSTLGYLYLFAFESLRIVAAILQIAAHSNHHHGGTSTTGSIVSSVGLSPLILALSGFIYEFSSCTHLHHSGHRHPHAFQQQVHRSGNSDRDRRLLIVQEVLVHLGAYIGIALAATGASNLAKSTVTPSEIDHARTLLETGIVLILVTWIGQVYMFFRLCQKLDSLGPVSVLLGVACLFVGVRCIYSVVYAFDHSPSVNPLTGKFAIKVTLVFLVQLVAVSALLAVGFLTRNIVIVRENNEVRRRWTLRGREDHGERYLHRPVEIESGPPIPLRSPK</sequence>
<evidence type="ECO:0000313" key="3">
    <source>
        <dbReference type="EMBL" id="KAJ9644890.1"/>
    </source>
</evidence>
<dbReference type="EMBL" id="JAPDRN010000005">
    <property type="protein sequence ID" value="KAJ9644890.1"/>
    <property type="molecule type" value="Genomic_DNA"/>
</dbReference>
<dbReference type="PANTHER" id="PTHR42109">
    <property type="entry name" value="UNPLACED GENOMIC SCAFFOLD UM_SCAF_CONTIG_1.265, WHOLE GENOME SHOTGUN SEQUENCE"/>
    <property type="match status" value="1"/>
</dbReference>
<feature type="transmembrane region" description="Helical" evidence="1">
    <location>
        <begin position="201"/>
        <end position="224"/>
    </location>
</feature>
<feature type="domain" description="DUF7702" evidence="2">
    <location>
        <begin position="124"/>
        <end position="263"/>
    </location>
</feature>
<accession>A0AA38YD50</accession>
<keyword evidence="1" id="KW-1133">Transmembrane helix</keyword>
<proteinExistence type="predicted"/>
<dbReference type="Pfam" id="PF24800">
    <property type="entry name" value="DUF7702"/>
    <property type="match status" value="2"/>
</dbReference>
<reference evidence="3" key="1">
    <citation type="submission" date="2022-10" db="EMBL/GenBank/DDBJ databases">
        <title>Culturing micro-colonial fungi from biological soil crusts in the Mojave desert and describing Neophaeococcomyces mojavensis, and introducing the new genera and species Taxawa tesnikishii.</title>
        <authorList>
            <person name="Kurbessoian T."/>
            <person name="Stajich J.E."/>
        </authorList>
    </citation>
    <scope>NUCLEOTIDE SEQUENCE</scope>
    <source>
        <strain evidence="3">TK_35</strain>
    </source>
</reference>
<feature type="transmembrane region" description="Helical" evidence="1">
    <location>
        <begin position="71"/>
        <end position="92"/>
    </location>
</feature>
<feature type="transmembrane region" description="Helical" evidence="1">
    <location>
        <begin position="169"/>
        <end position="189"/>
    </location>
</feature>
<feature type="transmembrane region" description="Helical" evidence="1">
    <location>
        <begin position="40"/>
        <end position="59"/>
    </location>
</feature>
<evidence type="ECO:0000259" key="2">
    <source>
        <dbReference type="Pfam" id="PF24800"/>
    </source>
</evidence>
<evidence type="ECO:0000313" key="4">
    <source>
        <dbReference type="Proteomes" id="UP001172681"/>
    </source>
</evidence>
<dbReference type="InterPro" id="IPR056119">
    <property type="entry name" value="DUF7702"/>
</dbReference>
<dbReference type="AlphaFoldDB" id="A0AA38YD50"/>
<evidence type="ECO:0000256" key="1">
    <source>
        <dbReference type="SAM" id="Phobius"/>
    </source>
</evidence>
<feature type="transmembrane region" description="Helical" evidence="1">
    <location>
        <begin position="127"/>
        <end position="149"/>
    </location>
</feature>
<gene>
    <name evidence="3" type="ORF">H2204_001352</name>
</gene>
<name>A0AA38YD50_9EURO</name>
<dbReference type="Proteomes" id="UP001172681">
    <property type="component" value="Unassembled WGS sequence"/>
</dbReference>
<keyword evidence="1" id="KW-0812">Transmembrane</keyword>
<protein>
    <recommendedName>
        <fullName evidence="2">DUF7702 domain-containing protein</fullName>
    </recommendedName>
</protein>
<feature type="transmembrane region" description="Helical" evidence="1">
    <location>
        <begin position="6"/>
        <end position="28"/>
    </location>
</feature>
<dbReference type="PANTHER" id="PTHR42109:SF3">
    <property type="entry name" value="INTEGRAL MEMBRANE PROTEIN (AFU_ORTHOLOGUE AFUA_5G00100)"/>
    <property type="match status" value="1"/>
</dbReference>
<feature type="transmembrane region" description="Helical" evidence="1">
    <location>
        <begin position="244"/>
        <end position="266"/>
    </location>
</feature>
<keyword evidence="4" id="KW-1185">Reference proteome</keyword>
<keyword evidence="1" id="KW-0472">Membrane</keyword>
<organism evidence="3 4">
    <name type="scientific">Knufia peltigerae</name>
    <dbReference type="NCBI Taxonomy" id="1002370"/>
    <lineage>
        <taxon>Eukaryota</taxon>
        <taxon>Fungi</taxon>
        <taxon>Dikarya</taxon>
        <taxon>Ascomycota</taxon>
        <taxon>Pezizomycotina</taxon>
        <taxon>Eurotiomycetes</taxon>
        <taxon>Chaetothyriomycetidae</taxon>
        <taxon>Chaetothyriales</taxon>
        <taxon>Trichomeriaceae</taxon>
        <taxon>Knufia</taxon>
    </lineage>
</organism>